<feature type="domain" description="N-acetyltransferase" evidence="1">
    <location>
        <begin position="155"/>
        <end position="306"/>
    </location>
</feature>
<dbReference type="RefSeq" id="WP_377178838.1">
    <property type="nucleotide sequence ID" value="NZ_JBHUJB010000083.1"/>
</dbReference>
<name>A0ABW4ZGF1_9BACT</name>
<reference evidence="3" key="1">
    <citation type="journal article" date="2019" name="Int. J. Syst. Evol. Microbiol.">
        <title>The Global Catalogue of Microorganisms (GCM) 10K type strain sequencing project: providing services to taxonomists for standard genome sequencing and annotation.</title>
        <authorList>
            <consortium name="The Broad Institute Genomics Platform"/>
            <consortium name="The Broad Institute Genome Sequencing Center for Infectious Disease"/>
            <person name="Wu L."/>
            <person name="Ma J."/>
        </authorList>
    </citation>
    <scope>NUCLEOTIDE SEQUENCE [LARGE SCALE GENOMIC DNA]</scope>
    <source>
        <strain evidence="3">CCUG 57942</strain>
    </source>
</reference>
<keyword evidence="3" id="KW-1185">Reference proteome</keyword>
<gene>
    <name evidence="2" type="ORF">ACFSW8_17030</name>
</gene>
<dbReference type="Proteomes" id="UP001597389">
    <property type="component" value="Unassembled WGS sequence"/>
</dbReference>
<dbReference type="PROSITE" id="PS51186">
    <property type="entry name" value="GNAT"/>
    <property type="match status" value="1"/>
</dbReference>
<organism evidence="2 3">
    <name type="scientific">Rubritalea tangerina</name>
    <dbReference type="NCBI Taxonomy" id="430798"/>
    <lineage>
        <taxon>Bacteria</taxon>
        <taxon>Pseudomonadati</taxon>
        <taxon>Verrucomicrobiota</taxon>
        <taxon>Verrucomicrobiia</taxon>
        <taxon>Verrucomicrobiales</taxon>
        <taxon>Rubritaleaceae</taxon>
        <taxon>Rubritalea</taxon>
    </lineage>
</organism>
<evidence type="ECO:0000259" key="1">
    <source>
        <dbReference type="PROSITE" id="PS51186"/>
    </source>
</evidence>
<sequence>MQLLIDTNVLIPLEEANRLLSADLAELARLCDELGISICVHPSQQSDVEQDKNVERREHLLSRMQRYTRVQNPPILTLEEKHHHGWREINRNDVVDNLLLACLLRGAVSFLVTEDKGMRRKANASGMGEAVFCIREIIVHLNNLRSTPLSSPIGIELKYAHEFNVADGFFDSLRESYSGFDNWWIEKCSRGQRQLWAVCDGIQPRAICLFKHEKNEKVAENKPILEGDILKLCTFRVGEKVRGRKVGERFLYTAFEYAVHHNLSWVYLHTNAEAHSRLIDLCLEFGFKLYGSYNGDTVLVKSMRAPVEQGEIPPLDYSIEFHPYCVDDISIRKFLVPIMPKYHERLFPDLSNETYGGEPMFDAIKAIPSSEGNTIKKAYICHSNIKRMRSGDIVCFYRSDDRRSIQVIGVIEKAVRVESLDELINLVSKRTVYNMGELARMVERPCLVILFRMMRIIPEVTVESMKQMGVTPSQSISEIADVAYHSLIPSLSSET</sequence>
<proteinExistence type="predicted"/>
<dbReference type="InterPro" id="IPR000182">
    <property type="entry name" value="GNAT_dom"/>
</dbReference>
<evidence type="ECO:0000313" key="3">
    <source>
        <dbReference type="Proteomes" id="UP001597389"/>
    </source>
</evidence>
<evidence type="ECO:0000313" key="2">
    <source>
        <dbReference type="EMBL" id="MFD2160612.1"/>
    </source>
</evidence>
<dbReference type="SUPFAM" id="SSF55729">
    <property type="entry name" value="Acyl-CoA N-acyltransferases (Nat)"/>
    <property type="match status" value="1"/>
</dbReference>
<comment type="caution">
    <text evidence="2">The sequence shown here is derived from an EMBL/GenBank/DDBJ whole genome shotgun (WGS) entry which is preliminary data.</text>
</comment>
<dbReference type="Gene3D" id="3.40.630.30">
    <property type="match status" value="1"/>
</dbReference>
<accession>A0ABW4ZGF1</accession>
<dbReference type="InterPro" id="IPR016181">
    <property type="entry name" value="Acyl_CoA_acyltransferase"/>
</dbReference>
<dbReference type="EMBL" id="JBHUJB010000083">
    <property type="protein sequence ID" value="MFD2160612.1"/>
    <property type="molecule type" value="Genomic_DNA"/>
</dbReference>
<protein>
    <recommendedName>
        <fullName evidence="1">N-acetyltransferase domain-containing protein</fullName>
    </recommendedName>
</protein>